<evidence type="ECO:0000313" key="3">
    <source>
        <dbReference type="EMBL" id="EPS70981.1"/>
    </source>
</evidence>
<dbReference type="PANTHER" id="PTHR28637:SF13">
    <property type="entry name" value="EXPRESSED PROTEIN"/>
    <property type="match status" value="1"/>
</dbReference>
<feature type="region of interest" description="Disordered" evidence="1">
    <location>
        <begin position="1"/>
        <end position="41"/>
    </location>
</feature>
<dbReference type="InterPro" id="IPR014939">
    <property type="entry name" value="CDT1_Gemini-bd-like"/>
</dbReference>
<dbReference type="PANTHER" id="PTHR28637">
    <property type="entry name" value="DNA REPLICATION FACTOR CDT1"/>
    <property type="match status" value="1"/>
</dbReference>
<keyword evidence="4" id="KW-1185">Reference proteome</keyword>
<accession>S8D0Y5</accession>
<dbReference type="GO" id="GO:0030174">
    <property type="term" value="P:regulation of DNA-templated DNA replication initiation"/>
    <property type="evidence" value="ECO:0007669"/>
    <property type="project" value="InterPro"/>
</dbReference>
<dbReference type="Gene3D" id="1.10.10.1420">
    <property type="entry name" value="DNA replication factor Cdt1, C-terminal WH domain"/>
    <property type="match status" value="1"/>
</dbReference>
<dbReference type="GO" id="GO:0005634">
    <property type="term" value="C:nucleus"/>
    <property type="evidence" value="ECO:0007669"/>
    <property type="project" value="TreeGrafter"/>
</dbReference>
<feature type="region of interest" description="Disordered" evidence="1">
    <location>
        <begin position="185"/>
        <end position="205"/>
    </location>
</feature>
<organism evidence="3 4">
    <name type="scientific">Genlisea aurea</name>
    <dbReference type="NCBI Taxonomy" id="192259"/>
    <lineage>
        <taxon>Eukaryota</taxon>
        <taxon>Viridiplantae</taxon>
        <taxon>Streptophyta</taxon>
        <taxon>Embryophyta</taxon>
        <taxon>Tracheophyta</taxon>
        <taxon>Spermatophyta</taxon>
        <taxon>Magnoliopsida</taxon>
        <taxon>eudicotyledons</taxon>
        <taxon>Gunneridae</taxon>
        <taxon>Pentapetalae</taxon>
        <taxon>asterids</taxon>
        <taxon>lamiids</taxon>
        <taxon>Lamiales</taxon>
        <taxon>Lentibulariaceae</taxon>
        <taxon>Genlisea</taxon>
    </lineage>
</organism>
<sequence>SSMHEHKREIAGTQDVQRIFLDSTPLKSEGTPRIEDEEKSEKLPEKFDGIMEIFRRMITSVRLLGLRKTTPTFQKISKRVELLTGRKFGFMHLAQIKYMLPEAVQIEKILVHDVRTMCMKPDMKVQLIFDLVQDHDEASEFLALSKLFKSRLCRFYRGNPEACDIPEAALPDPFNAKTITVTEKFSSDDLPETSNSASRRRARIRRTSSLDVTEKTDLHVAVNSSTSVAGASNEVESKTPVKPHSTHGSIHVETPAQSTPMRTLSPTRSVLTCEDECKKVVAGSSSKCLPAATNAKKSLDFNATDESDSDSDFLSRKGKPLLRCSDVVSMIHRAFRSVDFRPMTKEELVFKIVAGNLESTDRGHVEVCMEKIEKLVPNWFWKE</sequence>
<dbReference type="GO" id="GO:0000278">
    <property type="term" value="P:mitotic cell cycle"/>
    <property type="evidence" value="ECO:0007669"/>
    <property type="project" value="TreeGrafter"/>
</dbReference>
<feature type="non-terminal residue" evidence="3">
    <location>
        <position position="1"/>
    </location>
</feature>
<comment type="caution">
    <text evidence="3">The sequence shown here is derived from an EMBL/GenBank/DDBJ whole genome shotgun (WGS) entry which is preliminary data.</text>
</comment>
<dbReference type="GO" id="GO:0003677">
    <property type="term" value="F:DNA binding"/>
    <property type="evidence" value="ECO:0007669"/>
    <property type="project" value="InterPro"/>
</dbReference>
<dbReference type="OrthoDB" id="341730at2759"/>
<feature type="non-terminal residue" evidence="3">
    <location>
        <position position="383"/>
    </location>
</feature>
<name>S8D0Y5_9LAMI</name>
<gene>
    <name evidence="3" type="ORF">M569_03778</name>
</gene>
<dbReference type="GO" id="GO:0071163">
    <property type="term" value="P:DNA replication preinitiation complex assembly"/>
    <property type="evidence" value="ECO:0007669"/>
    <property type="project" value="InterPro"/>
</dbReference>
<dbReference type="CDD" id="cd08674">
    <property type="entry name" value="Cdt1_m"/>
    <property type="match status" value="1"/>
</dbReference>
<protein>
    <recommendedName>
        <fullName evidence="2">CDT1 Geminin-binding domain-containing protein</fullName>
    </recommendedName>
</protein>
<dbReference type="Proteomes" id="UP000015453">
    <property type="component" value="Unassembled WGS sequence"/>
</dbReference>
<dbReference type="GO" id="GO:0000076">
    <property type="term" value="P:DNA replication checkpoint signaling"/>
    <property type="evidence" value="ECO:0007669"/>
    <property type="project" value="TreeGrafter"/>
</dbReference>
<evidence type="ECO:0000259" key="2">
    <source>
        <dbReference type="SMART" id="SM01075"/>
    </source>
</evidence>
<dbReference type="AlphaFoldDB" id="S8D0Y5"/>
<feature type="compositionally biased region" description="Basic and acidic residues" evidence="1">
    <location>
        <begin position="1"/>
        <end position="10"/>
    </location>
</feature>
<dbReference type="SUPFAM" id="SSF46785">
    <property type="entry name" value="Winged helix' DNA-binding domain"/>
    <property type="match status" value="1"/>
</dbReference>
<dbReference type="Pfam" id="PF08839">
    <property type="entry name" value="CDT1"/>
    <property type="match status" value="1"/>
</dbReference>
<evidence type="ECO:0000313" key="4">
    <source>
        <dbReference type="Proteomes" id="UP000015453"/>
    </source>
</evidence>
<dbReference type="InterPro" id="IPR038090">
    <property type="entry name" value="Cdt1_C_WH_dom_sf"/>
</dbReference>
<dbReference type="InterPro" id="IPR036390">
    <property type="entry name" value="WH_DNA-bd_sf"/>
</dbReference>
<dbReference type="InterPro" id="IPR045173">
    <property type="entry name" value="Cdt1"/>
</dbReference>
<dbReference type="SMART" id="SM01075">
    <property type="entry name" value="CDT1"/>
    <property type="match status" value="1"/>
</dbReference>
<feature type="compositionally biased region" description="Basic and acidic residues" evidence="1">
    <location>
        <begin position="30"/>
        <end position="41"/>
    </location>
</feature>
<evidence type="ECO:0000256" key="1">
    <source>
        <dbReference type="SAM" id="MobiDB-lite"/>
    </source>
</evidence>
<dbReference type="GO" id="GO:0070182">
    <property type="term" value="F:DNA polymerase binding"/>
    <property type="evidence" value="ECO:0007669"/>
    <property type="project" value="TreeGrafter"/>
</dbReference>
<feature type="region of interest" description="Disordered" evidence="1">
    <location>
        <begin position="223"/>
        <end position="263"/>
    </location>
</feature>
<dbReference type="EMBL" id="AUSU01001450">
    <property type="protein sequence ID" value="EPS70981.1"/>
    <property type="molecule type" value="Genomic_DNA"/>
</dbReference>
<proteinExistence type="predicted"/>
<reference evidence="3 4" key="1">
    <citation type="journal article" date="2013" name="BMC Genomics">
        <title>The miniature genome of a carnivorous plant Genlisea aurea contains a low number of genes and short non-coding sequences.</title>
        <authorList>
            <person name="Leushkin E.V."/>
            <person name="Sutormin R.A."/>
            <person name="Nabieva E.R."/>
            <person name="Penin A.A."/>
            <person name="Kondrashov A.S."/>
            <person name="Logacheva M.D."/>
        </authorList>
    </citation>
    <scope>NUCLEOTIDE SEQUENCE [LARGE SCALE GENOMIC DNA]</scope>
</reference>
<feature type="domain" description="CDT1 Geminin-binding" evidence="2">
    <location>
        <begin position="43"/>
        <end position="172"/>
    </location>
</feature>